<protein>
    <recommendedName>
        <fullName evidence="4">DUF3108 domain-containing protein</fullName>
    </recommendedName>
</protein>
<proteinExistence type="predicted"/>
<name>A0AAE3KBZ6_9GAMM</name>
<organism evidence="2 3">
    <name type="scientific">Natronocella acetinitrilica</name>
    <dbReference type="NCBI Taxonomy" id="414046"/>
    <lineage>
        <taxon>Bacteria</taxon>
        <taxon>Pseudomonadati</taxon>
        <taxon>Pseudomonadota</taxon>
        <taxon>Gammaproteobacteria</taxon>
        <taxon>Chromatiales</taxon>
        <taxon>Ectothiorhodospiraceae</taxon>
        <taxon>Natronocella</taxon>
    </lineage>
</organism>
<keyword evidence="3" id="KW-1185">Reference proteome</keyword>
<feature type="chain" id="PRO_5042281866" description="DUF3108 domain-containing protein" evidence="1">
    <location>
        <begin position="25"/>
        <end position="248"/>
    </location>
</feature>
<dbReference type="InterPro" id="IPR021457">
    <property type="entry name" value="DUF3108"/>
</dbReference>
<evidence type="ECO:0000313" key="2">
    <source>
        <dbReference type="EMBL" id="MCP1675184.1"/>
    </source>
</evidence>
<sequence>MRNGLIGAVVAVLFLGPLWLTAPAADDAAPAADIPQFEAEYELRRNNTRAALLMRSLRCDGGECRFQSEGRTVGLVDLVLRGRITEWTSFSLQDDGTLRPREYYYRQQARGGNNEYARLFFNPDSGRVSSRGDLRWDQDVEGEAMDELLSQLRLMLAVRAGETSMEFSVVDSDGELDSYEFAVVGEESVSTPAGTFQAVKVERRGGSRRRVTTMWFAPELEYMPIVVRQERVGRETFTATLQELHRAP</sequence>
<dbReference type="Proteomes" id="UP001205843">
    <property type="component" value="Unassembled WGS sequence"/>
</dbReference>
<accession>A0AAE3KBZ6</accession>
<evidence type="ECO:0000313" key="3">
    <source>
        <dbReference type="Proteomes" id="UP001205843"/>
    </source>
</evidence>
<evidence type="ECO:0008006" key="4">
    <source>
        <dbReference type="Google" id="ProtNLM"/>
    </source>
</evidence>
<keyword evidence="1" id="KW-0732">Signal</keyword>
<evidence type="ECO:0000256" key="1">
    <source>
        <dbReference type="SAM" id="SignalP"/>
    </source>
</evidence>
<gene>
    <name evidence="2" type="ORF">J2T57_002332</name>
</gene>
<dbReference type="AlphaFoldDB" id="A0AAE3KBZ6"/>
<dbReference type="RefSeq" id="WP_253478244.1">
    <property type="nucleotide sequence ID" value="NZ_JALJXV010000005.1"/>
</dbReference>
<dbReference type="Gene3D" id="2.40.360.20">
    <property type="match status" value="1"/>
</dbReference>
<dbReference type="EMBL" id="JALJXV010000005">
    <property type="protein sequence ID" value="MCP1675184.1"/>
    <property type="molecule type" value="Genomic_DNA"/>
</dbReference>
<comment type="caution">
    <text evidence="2">The sequence shown here is derived from an EMBL/GenBank/DDBJ whole genome shotgun (WGS) entry which is preliminary data.</text>
</comment>
<reference evidence="2" key="1">
    <citation type="submission" date="2022-03" db="EMBL/GenBank/DDBJ databases">
        <title>Genomic Encyclopedia of Type Strains, Phase III (KMG-III): the genomes of soil and plant-associated and newly described type strains.</title>
        <authorList>
            <person name="Whitman W."/>
        </authorList>
    </citation>
    <scope>NUCLEOTIDE SEQUENCE</scope>
    <source>
        <strain evidence="2">ANL 6-2</strain>
    </source>
</reference>
<feature type="signal peptide" evidence="1">
    <location>
        <begin position="1"/>
        <end position="24"/>
    </location>
</feature>
<dbReference type="Pfam" id="PF11306">
    <property type="entry name" value="DUF3108"/>
    <property type="match status" value="1"/>
</dbReference>